<dbReference type="CDD" id="cd03809">
    <property type="entry name" value="GT4_MtfB-like"/>
    <property type="match status" value="1"/>
</dbReference>
<evidence type="ECO:0000313" key="4">
    <source>
        <dbReference type="Proteomes" id="UP000251558"/>
    </source>
</evidence>
<dbReference type="Pfam" id="PF00534">
    <property type="entry name" value="Glycos_transf_1"/>
    <property type="match status" value="1"/>
</dbReference>
<evidence type="ECO:0000259" key="2">
    <source>
        <dbReference type="Pfam" id="PF00534"/>
    </source>
</evidence>
<dbReference type="InterPro" id="IPR001296">
    <property type="entry name" value="Glyco_trans_1"/>
</dbReference>
<accession>A0A330HPS5</accession>
<dbReference type="Gene3D" id="3.40.50.2000">
    <property type="entry name" value="Glycogen Phosphorylase B"/>
    <property type="match status" value="1"/>
</dbReference>
<evidence type="ECO:0000256" key="1">
    <source>
        <dbReference type="SAM" id="MobiDB-lite"/>
    </source>
</evidence>
<dbReference type="OrthoDB" id="9790710at2"/>
<dbReference type="SUPFAM" id="SSF53756">
    <property type="entry name" value="UDP-Glycosyltransferase/glycogen phosphorylase"/>
    <property type="match status" value="1"/>
</dbReference>
<feature type="region of interest" description="Disordered" evidence="1">
    <location>
        <begin position="1"/>
        <end position="42"/>
    </location>
</feature>
<reference evidence="4" key="1">
    <citation type="submission" date="2018-06" db="EMBL/GenBank/DDBJ databases">
        <authorList>
            <person name="Helene L.C."/>
            <person name="Dall'Agnol R."/>
            <person name="Delamuta J.R."/>
            <person name="Hungria M."/>
        </authorList>
    </citation>
    <scope>NUCLEOTIDE SEQUENCE [LARGE SCALE GENOMIC DNA]</scope>
    <source>
        <strain evidence="4">AC99b</strain>
    </source>
</reference>
<reference evidence="3 4" key="2">
    <citation type="submission" date="2018-07" db="EMBL/GenBank/DDBJ databases">
        <title>Diversity of Mesorhizobium strains in Brazil.</title>
        <authorList>
            <person name="Helene L.C.F."/>
            <person name="Dall'Agnol R."/>
            <person name="Delamuta J.R.M."/>
            <person name="Hungria M."/>
        </authorList>
    </citation>
    <scope>NUCLEOTIDE SEQUENCE [LARGE SCALE GENOMIC DNA]</scope>
    <source>
        <strain evidence="3 4">AC99b</strain>
    </source>
</reference>
<keyword evidence="4" id="KW-1185">Reference proteome</keyword>
<dbReference type="EMBL" id="QMBP01000005">
    <property type="protein sequence ID" value="RAZ90505.1"/>
    <property type="molecule type" value="Genomic_DNA"/>
</dbReference>
<dbReference type="AlphaFoldDB" id="A0A330HPS5"/>
<name>A0A330HPS5_9HYPH</name>
<dbReference type="PANTHER" id="PTHR46401">
    <property type="entry name" value="GLYCOSYLTRANSFERASE WBBK-RELATED"/>
    <property type="match status" value="1"/>
</dbReference>
<proteinExistence type="predicted"/>
<gene>
    <name evidence="3" type="ORF">DPM33_13415</name>
</gene>
<feature type="compositionally biased region" description="Basic residues" evidence="1">
    <location>
        <begin position="1"/>
        <end position="19"/>
    </location>
</feature>
<feature type="domain" description="Glycosyl transferase family 1" evidence="2">
    <location>
        <begin position="354"/>
        <end position="513"/>
    </location>
</feature>
<evidence type="ECO:0000313" key="3">
    <source>
        <dbReference type="EMBL" id="RAZ90505.1"/>
    </source>
</evidence>
<comment type="caution">
    <text evidence="3">The sequence shown here is derived from an EMBL/GenBank/DDBJ whole genome shotgun (WGS) entry which is preliminary data.</text>
</comment>
<dbReference type="GO" id="GO:0016757">
    <property type="term" value="F:glycosyltransferase activity"/>
    <property type="evidence" value="ECO:0007669"/>
    <property type="project" value="InterPro"/>
</dbReference>
<dbReference type="Proteomes" id="UP000251558">
    <property type="component" value="Unassembled WGS sequence"/>
</dbReference>
<sequence length="540" mass="60567">MARRHGRRHLQSGKTRHRAAVANRGHTLGHHVQAAVPRDRRRPLLQDAGARTSTGLAQDDRASCKNAAELMRLVVDLTSMARWLGPPVGLVRVQRRYTAAAAVFKTSEVAFTVFDPIDRVLRQVSPQIAAEIIAGDISCDMHFYPDPARIKVRFYDHWPNWARQLLMVIIKPRRILITEIGAFTRHNPDSSLLALLERIENRLMKPNERRLVARDDGSRVRVVPLRTVAGNEYKPASGDHLLLMNNDWSHTDIEVISRECRLEGAKLIVLLNDIIPIQFPDWYKPHDVKRFTDYVVLAIRLADRFILTSKRVTADVEEYAAELGSHLPELEHIPLGCDTVRKSKASASLPDGLETGRYILFVSTIEPRKNHSLLMDVWRRLVLDGTVTHSGIKLVFVGRGGWLVEGILAKLHSHPDYGKSLIHLDNVDDATLSILYRNNAFCVYPSLYEGYGLPPVEALAYGKALIASTGGAIAEVVGPYGLCLDPLDVDGWENAMRQWITSPEVRSSWEAKAGEFIARSWEQAGRETLEAVLAPFPDEA</sequence>
<dbReference type="PANTHER" id="PTHR46401:SF9">
    <property type="entry name" value="MANNOSYLTRANSFERASE A"/>
    <property type="match status" value="1"/>
</dbReference>
<protein>
    <recommendedName>
        <fullName evidence="2">Glycosyl transferase family 1 domain-containing protein</fullName>
    </recommendedName>
</protein>
<organism evidence="3 4">
    <name type="scientific">Mesorhizobium hawassense</name>
    <dbReference type="NCBI Taxonomy" id="1209954"/>
    <lineage>
        <taxon>Bacteria</taxon>
        <taxon>Pseudomonadati</taxon>
        <taxon>Pseudomonadota</taxon>
        <taxon>Alphaproteobacteria</taxon>
        <taxon>Hyphomicrobiales</taxon>
        <taxon>Phyllobacteriaceae</taxon>
        <taxon>Mesorhizobium</taxon>
    </lineage>
</organism>